<dbReference type="InterPro" id="IPR038720">
    <property type="entry name" value="YprB_RNase_H-like_dom"/>
</dbReference>
<dbReference type="SUPFAM" id="SSF53098">
    <property type="entry name" value="Ribonuclease H-like"/>
    <property type="match status" value="1"/>
</dbReference>
<evidence type="ECO:0000313" key="2">
    <source>
        <dbReference type="EMBL" id="QNO47090.1"/>
    </source>
</evidence>
<reference evidence="2" key="1">
    <citation type="submission" date="2020-06" db="EMBL/GenBank/DDBJ databases">
        <title>Unique genomic features of the anaerobic methanotrophic archaea.</title>
        <authorList>
            <person name="Chadwick G.L."/>
            <person name="Skennerton C.T."/>
            <person name="Laso-Perez R."/>
            <person name="Leu A.O."/>
            <person name="Speth D.R."/>
            <person name="Yu H."/>
            <person name="Morgan-Lang C."/>
            <person name="Hatzenpichler R."/>
            <person name="Goudeau D."/>
            <person name="Malmstrom R."/>
            <person name="Brazelton W.J."/>
            <person name="Woyke T."/>
            <person name="Hallam S.J."/>
            <person name="Tyson G.W."/>
            <person name="Wegener G."/>
            <person name="Boetius A."/>
            <person name="Orphan V."/>
        </authorList>
    </citation>
    <scope>NUCLEOTIDE SEQUENCE</scope>
</reference>
<dbReference type="PANTHER" id="PTHR38462:SF1">
    <property type="entry name" value="YPRB RIBONUCLEASE H-LIKE DOMAIN-CONTAINING PROTEIN"/>
    <property type="match status" value="1"/>
</dbReference>
<feature type="domain" description="YprB ribonuclease H-like" evidence="1">
    <location>
        <begin position="88"/>
        <end position="237"/>
    </location>
</feature>
<name>A0A7G9YGF6_9EURY</name>
<gene>
    <name evidence="2" type="ORF">ONOHIMFI_00016</name>
</gene>
<dbReference type="PANTHER" id="PTHR38462">
    <property type="entry name" value="EXONUCLEASE-LIKE PROTEIN"/>
    <property type="match status" value="1"/>
</dbReference>
<organism evidence="2">
    <name type="scientific">Candidatus Methanogaster sp. ANME-2c ERB4</name>
    <dbReference type="NCBI Taxonomy" id="2759911"/>
    <lineage>
        <taxon>Archaea</taxon>
        <taxon>Methanobacteriati</taxon>
        <taxon>Methanobacteriota</taxon>
        <taxon>Stenosarchaea group</taxon>
        <taxon>Methanomicrobia</taxon>
        <taxon>Methanosarcinales</taxon>
        <taxon>ANME-2 cluster</taxon>
        <taxon>Candidatus Methanogasteraceae</taxon>
        <taxon>Candidatus Methanogaster</taxon>
    </lineage>
</organism>
<evidence type="ECO:0000259" key="1">
    <source>
        <dbReference type="Pfam" id="PF13482"/>
    </source>
</evidence>
<dbReference type="Gene3D" id="3.30.420.10">
    <property type="entry name" value="Ribonuclease H-like superfamily/Ribonuclease H"/>
    <property type="match status" value="1"/>
</dbReference>
<dbReference type="GO" id="GO:0003676">
    <property type="term" value="F:nucleic acid binding"/>
    <property type="evidence" value="ECO:0007669"/>
    <property type="project" value="InterPro"/>
</dbReference>
<dbReference type="InterPro" id="IPR036397">
    <property type="entry name" value="RNaseH_sf"/>
</dbReference>
<dbReference type="AlphaFoldDB" id="A0A7G9YGF6"/>
<protein>
    <recommendedName>
        <fullName evidence="1">YprB ribonuclease H-like domain-containing protein</fullName>
    </recommendedName>
</protein>
<accession>A0A7G9YGF6</accession>
<dbReference type="EMBL" id="MT631240">
    <property type="protein sequence ID" value="QNO47090.1"/>
    <property type="molecule type" value="Genomic_DNA"/>
</dbReference>
<proteinExistence type="predicted"/>
<dbReference type="InterPro" id="IPR012337">
    <property type="entry name" value="RNaseH-like_sf"/>
</dbReference>
<dbReference type="Pfam" id="PF13482">
    <property type="entry name" value="RNase_H_2"/>
    <property type="match status" value="1"/>
</dbReference>
<sequence>MLTSTYIHIPRIGSTIEHRIWSCGIRTWSEFAEHWDEIPISDAKKTTILAGIDESMQRLSARDARFFAGSLPKSEHWRAYRDFKDKIAFVDIETTGLSPNYARLTVVGIYDGRKAKTYVRGIDLDDIVDEFAKYDFLVTYNGARFDLPFIKHEYPEIEFDQLHTDLMYPLRRIGYAGGLKAIERMLGIERSEDTTGITGFDAVRFWHEYERGSADALELLLKYNREDIVNLETIIKLVHPRFVEAAFSGGAAVRAR</sequence>